<evidence type="ECO:0000313" key="1">
    <source>
        <dbReference type="EMBL" id="JAE06334.1"/>
    </source>
</evidence>
<name>A0A0A9F537_ARUDO</name>
<reference evidence="1" key="2">
    <citation type="journal article" date="2015" name="Data Brief">
        <title>Shoot transcriptome of the giant reed, Arundo donax.</title>
        <authorList>
            <person name="Barrero R.A."/>
            <person name="Guerrero F.D."/>
            <person name="Moolhuijzen P."/>
            <person name="Goolsby J.A."/>
            <person name="Tidwell J."/>
            <person name="Bellgard S.E."/>
            <person name="Bellgard M.I."/>
        </authorList>
    </citation>
    <scope>NUCLEOTIDE SEQUENCE</scope>
    <source>
        <tissue evidence="1">Shoot tissue taken approximately 20 cm above the soil surface</tissue>
    </source>
</reference>
<protein>
    <submittedName>
        <fullName evidence="1">Uncharacterized protein</fullName>
    </submittedName>
</protein>
<proteinExistence type="predicted"/>
<organism evidence="1">
    <name type="scientific">Arundo donax</name>
    <name type="common">Giant reed</name>
    <name type="synonym">Donax arundinaceus</name>
    <dbReference type="NCBI Taxonomy" id="35708"/>
    <lineage>
        <taxon>Eukaryota</taxon>
        <taxon>Viridiplantae</taxon>
        <taxon>Streptophyta</taxon>
        <taxon>Embryophyta</taxon>
        <taxon>Tracheophyta</taxon>
        <taxon>Spermatophyta</taxon>
        <taxon>Magnoliopsida</taxon>
        <taxon>Liliopsida</taxon>
        <taxon>Poales</taxon>
        <taxon>Poaceae</taxon>
        <taxon>PACMAD clade</taxon>
        <taxon>Arundinoideae</taxon>
        <taxon>Arundineae</taxon>
        <taxon>Arundo</taxon>
    </lineage>
</organism>
<accession>A0A0A9F537</accession>
<dbReference type="EMBL" id="GBRH01191562">
    <property type="protein sequence ID" value="JAE06334.1"/>
    <property type="molecule type" value="Transcribed_RNA"/>
</dbReference>
<reference evidence="1" key="1">
    <citation type="submission" date="2014-09" db="EMBL/GenBank/DDBJ databases">
        <authorList>
            <person name="Magalhaes I.L.F."/>
            <person name="Oliveira U."/>
            <person name="Santos F.R."/>
            <person name="Vidigal T.H.D.A."/>
            <person name="Brescovit A.D."/>
            <person name="Santos A.J."/>
        </authorList>
    </citation>
    <scope>NUCLEOTIDE SEQUENCE</scope>
    <source>
        <tissue evidence="1">Shoot tissue taken approximately 20 cm above the soil surface</tissue>
    </source>
</reference>
<sequence length="42" mass="4900">MGINDKDDLMFKFRVLLEEDTCTKCKHTVMQIQLVRASDNVI</sequence>
<dbReference type="AlphaFoldDB" id="A0A0A9F537"/>